<dbReference type="OrthoDB" id="5196093at2"/>
<gene>
    <name evidence="2" type="ordered locus">Marpi_1162</name>
</gene>
<reference evidence="3" key="2">
    <citation type="submission" date="2012-01" db="EMBL/GenBank/DDBJ databases">
        <title>Complete sequence of chromosome of Marinitoga piezophila KA3.</title>
        <authorList>
            <person name="Lucas S."/>
            <person name="Han J."/>
            <person name="Lapidus A."/>
            <person name="Cheng J.-F."/>
            <person name="Goodwin L."/>
            <person name="Pitluck S."/>
            <person name="Peters L."/>
            <person name="Mikhailova N."/>
            <person name="Teshima H."/>
            <person name="Detter J.C."/>
            <person name="Han C."/>
            <person name="Tapia R."/>
            <person name="Land M."/>
            <person name="Hauser L."/>
            <person name="Kyrpides N."/>
            <person name="Ivanova N."/>
            <person name="Pagani I."/>
            <person name="Jebbar M."/>
            <person name="Vannier P."/>
            <person name="Oger P."/>
            <person name="Cario A."/>
            <person name="Bartlett D."/>
            <person name="Noll K.M."/>
            <person name="Woyke T."/>
        </authorList>
    </citation>
    <scope>NUCLEOTIDE SEQUENCE [LARGE SCALE GENOMIC DNA]</scope>
    <source>
        <strain evidence="3">DSM 14283 / JCM 11233 / KA3</strain>
    </source>
</reference>
<dbReference type="AlphaFoldDB" id="H2J888"/>
<dbReference type="Pfam" id="PF13274">
    <property type="entry name" value="SocA_Panacea"/>
    <property type="match status" value="1"/>
</dbReference>
<dbReference type="Proteomes" id="UP000007161">
    <property type="component" value="Chromosome"/>
</dbReference>
<dbReference type="KEGG" id="mpz:Marpi_1162"/>
<dbReference type="HOGENOM" id="CLU_1765825_0_0_0"/>
<sequence>MQKIENKNYAIILEVLNEAKTLTKTKLVKILFLIDLYYNKMRGKKLSTLDYTLYFYGPYPAEIEKILGYLKAFDYINFEERLSYEGKRYYLISISKEFKENKLLTDEEKAFIKNVVNRYSRKDLDEILKEVYAMDKVKNGKFGEVIM</sequence>
<organism evidence="2 3">
    <name type="scientific">Marinitoga piezophila (strain DSM 14283 / JCM 11233 / KA3)</name>
    <dbReference type="NCBI Taxonomy" id="443254"/>
    <lineage>
        <taxon>Bacteria</taxon>
        <taxon>Thermotogati</taxon>
        <taxon>Thermotogota</taxon>
        <taxon>Thermotogae</taxon>
        <taxon>Petrotogales</taxon>
        <taxon>Petrotogaceae</taxon>
        <taxon>Marinitoga</taxon>
    </lineage>
</organism>
<evidence type="ECO:0000259" key="1">
    <source>
        <dbReference type="Pfam" id="PF13274"/>
    </source>
</evidence>
<accession>H2J888</accession>
<dbReference type="STRING" id="443254.Marpi_1162"/>
<name>H2J888_MARPK</name>
<feature type="domain" description="Antitoxin SocA-like Panacea" evidence="1">
    <location>
        <begin position="27"/>
        <end position="129"/>
    </location>
</feature>
<reference evidence="2 3" key="1">
    <citation type="journal article" date="2012" name="J. Bacteriol.">
        <title>Complete Genome Sequence of the Thermophilic, Piezophilic, Heterotrophic Bacterium Marinitoga piezophila KA3.</title>
        <authorList>
            <person name="Lucas S."/>
            <person name="Han J."/>
            <person name="Lapidus A."/>
            <person name="Cheng J.F."/>
            <person name="Goodwin L.A."/>
            <person name="Pitluck S."/>
            <person name="Peters L."/>
            <person name="Mikhailova N."/>
            <person name="Teshima H."/>
            <person name="Detter J.C."/>
            <person name="Han C."/>
            <person name="Tapia R."/>
            <person name="Land M."/>
            <person name="Hauser L."/>
            <person name="Kyrpides N.C."/>
            <person name="Ivanova N."/>
            <person name="Pagani I."/>
            <person name="Vannier P."/>
            <person name="Oger P."/>
            <person name="Bartlett D.H."/>
            <person name="Noll K.M."/>
            <person name="Woyke T."/>
            <person name="Jebbar M."/>
        </authorList>
    </citation>
    <scope>NUCLEOTIDE SEQUENCE [LARGE SCALE GENOMIC DNA]</scope>
    <source>
        <strain evidence="3">DSM 14283 / JCM 11233 / KA3</strain>
    </source>
</reference>
<dbReference type="InterPro" id="IPR025272">
    <property type="entry name" value="SocA_Panacea"/>
</dbReference>
<proteinExistence type="predicted"/>
<keyword evidence="3" id="KW-1185">Reference proteome</keyword>
<dbReference type="EMBL" id="CP003257">
    <property type="protein sequence ID" value="AEX85572.1"/>
    <property type="molecule type" value="Genomic_DNA"/>
</dbReference>
<dbReference type="eggNOG" id="COG3600">
    <property type="taxonomic scope" value="Bacteria"/>
</dbReference>
<evidence type="ECO:0000313" key="3">
    <source>
        <dbReference type="Proteomes" id="UP000007161"/>
    </source>
</evidence>
<dbReference type="RefSeq" id="WP_014296644.1">
    <property type="nucleotide sequence ID" value="NC_016751.1"/>
</dbReference>
<protein>
    <recommendedName>
        <fullName evidence="1">Antitoxin SocA-like Panacea domain-containing protein</fullName>
    </recommendedName>
</protein>
<evidence type="ECO:0000313" key="2">
    <source>
        <dbReference type="EMBL" id="AEX85572.1"/>
    </source>
</evidence>